<dbReference type="AlphaFoldDB" id="A0A0N8S225"/>
<protein>
    <submittedName>
        <fullName evidence="1">Uncharacterized protein</fullName>
    </submittedName>
</protein>
<dbReference type="PATRIC" id="fig|86176.4.peg.4722"/>
<reference evidence="1 2" key="1">
    <citation type="submission" date="2015-09" db="EMBL/GenBank/DDBJ databases">
        <title>Genome announcement of multiple Pseudomonas syringae strains.</title>
        <authorList>
            <person name="Thakur S."/>
            <person name="Wang P.W."/>
            <person name="Gong Y."/>
            <person name="Weir B.S."/>
            <person name="Guttman D.S."/>
        </authorList>
    </citation>
    <scope>NUCLEOTIDE SEQUENCE [LARGE SCALE GENOMIC DNA]</scope>
    <source>
        <strain evidence="1 2">ICMP6289</strain>
    </source>
</reference>
<gene>
    <name evidence="1" type="ORF">ALO64_04191</name>
</gene>
<proteinExistence type="predicted"/>
<name>A0A0N8S225_9PSED</name>
<organism evidence="1 2">
    <name type="scientific">Pseudomonas meliae</name>
    <dbReference type="NCBI Taxonomy" id="86176"/>
    <lineage>
        <taxon>Bacteria</taxon>
        <taxon>Pseudomonadati</taxon>
        <taxon>Pseudomonadota</taxon>
        <taxon>Gammaproteobacteria</taxon>
        <taxon>Pseudomonadales</taxon>
        <taxon>Pseudomonadaceae</taxon>
        <taxon>Pseudomonas</taxon>
    </lineage>
</organism>
<evidence type="ECO:0000313" key="1">
    <source>
        <dbReference type="EMBL" id="KPX83607.1"/>
    </source>
</evidence>
<keyword evidence="2" id="KW-1185">Reference proteome</keyword>
<evidence type="ECO:0000313" key="2">
    <source>
        <dbReference type="Proteomes" id="UP000050455"/>
    </source>
</evidence>
<comment type="caution">
    <text evidence="1">The sequence shown here is derived from an EMBL/GenBank/DDBJ whole genome shotgun (WGS) entry which is preliminary data.</text>
</comment>
<sequence>MNAHRSVFLQGAQDIKTAYALLLQARSDRACQFSVVVMIDRVVCTVPIVQGHIDIDRAIPVQASGDTFTRSVNCPFIIL</sequence>
<dbReference type="Proteomes" id="UP000050455">
    <property type="component" value="Unassembled WGS sequence"/>
</dbReference>
<accession>A0A0N8S225</accession>
<dbReference type="EMBL" id="LJQT01000370">
    <property type="protein sequence ID" value="KPX83607.1"/>
    <property type="molecule type" value="Genomic_DNA"/>
</dbReference>